<feature type="transmembrane region" description="Helical" evidence="1">
    <location>
        <begin position="235"/>
        <end position="255"/>
    </location>
</feature>
<evidence type="ECO:0000256" key="1">
    <source>
        <dbReference type="SAM" id="Phobius"/>
    </source>
</evidence>
<reference evidence="3 4" key="1">
    <citation type="submission" date="2019-03" db="EMBL/GenBank/DDBJ databases">
        <title>Genomic Encyclopedia of Type Strains, Phase III (KMG-III): the genomes of soil and plant-associated and newly described type strains.</title>
        <authorList>
            <person name="Whitman W."/>
        </authorList>
    </citation>
    <scope>NUCLEOTIDE SEQUENCE [LARGE SCALE GENOMIC DNA]</scope>
    <source>
        <strain evidence="3 4">CGMCC 1.12801</strain>
    </source>
</reference>
<feature type="transmembrane region" description="Helical" evidence="1">
    <location>
        <begin position="208"/>
        <end position="229"/>
    </location>
</feature>
<feature type="transmembrane region" description="Helical" evidence="1">
    <location>
        <begin position="102"/>
        <end position="121"/>
    </location>
</feature>
<feature type="transmembrane region" description="Helical" evidence="1">
    <location>
        <begin position="286"/>
        <end position="308"/>
    </location>
</feature>
<name>A0A4R7CYU9_9SPHI</name>
<feature type="domain" description="DUF2157" evidence="2">
    <location>
        <begin position="39"/>
        <end position="150"/>
    </location>
</feature>
<feature type="transmembrane region" description="Helical" evidence="1">
    <location>
        <begin position="44"/>
        <end position="66"/>
    </location>
</feature>
<dbReference type="Pfam" id="PF09925">
    <property type="entry name" value="DUF2157"/>
    <property type="match status" value="1"/>
</dbReference>
<sequence length="320" mass="35935">MNHIKREDIHRLAPHSSLTAADASRALRTFVYPNTKAWQKFLRIFFLILGVGFSILGVIFFFAYNWADLHKFAKIGIIEALVCGITLLAINPKFSTQTKNILLTGSSLLVGALFSIFGQIYQTGANAYDFFLAWTLFVTIWVIIARFAPLSLFYLVLVNSTLILYEQQVTTGWPPSLFYTILFLLNGSVAMAAIFLQQTKRTMNVPIYFTNTVSLAAVAFATRGAIAGIFSNDYIYLSLIGVIIIVLYSTGMLYAIRRKDGFYVAILSFSLVVIVSALWVHLIEDVVLYLFVSAFIIMSVTFIINNLLKFQKAKHHGTEE</sequence>
<proteinExistence type="predicted"/>
<dbReference type="AlphaFoldDB" id="A0A4R7CYU9"/>
<evidence type="ECO:0000313" key="4">
    <source>
        <dbReference type="Proteomes" id="UP000294752"/>
    </source>
</evidence>
<dbReference type="OrthoDB" id="327621at2"/>
<keyword evidence="1" id="KW-0812">Transmembrane</keyword>
<evidence type="ECO:0000259" key="2">
    <source>
        <dbReference type="Pfam" id="PF09925"/>
    </source>
</evidence>
<feature type="transmembrane region" description="Helical" evidence="1">
    <location>
        <begin position="127"/>
        <end position="145"/>
    </location>
</feature>
<organism evidence="3 4">
    <name type="scientific">Sphingobacterium paludis</name>
    <dbReference type="NCBI Taxonomy" id="1476465"/>
    <lineage>
        <taxon>Bacteria</taxon>
        <taxon>Pseudomonadati</taxon>
        <taxon>Bacteroidota</taxon>
        <taxon>Sphingobacteriia</taxon>
        <taxon>Sphingobacteriales</taxon>
        <taxon>Sphingobacteriaceae</taxon>
        <taxon>Sphingobacterium</taxon>
    </lineage>
</organism>
<keyword evidence="4" id="KW-1185">Reference proteome</keyword>
<comment type="caution">
    <text evidence="3">The sequence shown here is derived from an EMBL/GenBank/DDBJ whole genome shotgun (WGS) entry which is preliminary data.</text>
</comment>
<evidence type="ECO:0000313" key="3">
    <source>
        <dbReference type="EMBL" id="TDS12315.1"/>
    </source>
</evidence>
<feature type="transmembrane region" description="Helical" evidence="1">
    <location>
        <begin position="176"/>
        <end position="196"/>
    </location>
</feature>
<keyword evidence="1" id="KW-0472">Membrane</keyword>
<dbReference type="Proteomes" id="UP000294752">
    <property type="component" value="Unassembled WGS sequence"/>
</dbReference>
<dbReference type="EMBL" id="SNZV01000006">
    <property type="protein sequence ID" value="TDS12315.1"/>
    <property type="molecule type" value="Genomic_DNA"/>
</dbReference>
<keyword evidence="1" id="KW-1133">Transmembrane helix</keyword>
<dbReference type="InterPro" id="IPR018677">
    <property type="entry name" value="DUF2157"/>
</dbReference>
<accession>A0A4R7CYU9</accession>
<dbReference type="RefSeq" id="WP_133640948.1">
    <property type="nucleotide sequence ID" value="NZ_SNZV01000006.1"/>
</dbReference>
<gene>
    <name evidence="3" type="ORF">B0I21_106173</name>
</gene>
<feature type="transmembrane region" description="Helical" evidence="1">
    <location>
        <begin position="262"/>
        <end position="280"/>
    </location>
</feature>
<protein>
    <submittedName>
        <fullName evidence="3">Putative membrane protein DUF2157</fullName>
    </submittedName>
</protein>